<dbReference type="AlphaFoldDB" id="A0A645JJA8"/>
<dbReference type="EMBL" id="VSSQ01142526">
    <property type="protein sequence ID" value="MPN63312.1"/>
    <property type="molecule type" value="Genomic_DNA"/>
</dbReference>
<reference evidence="1" key="1">
    <citation type="submission" date="2019-08" db="EMBL/GenBank/DDBJ databases">
        <authorList>
            <person name="Kucharzyk K."/>
            <person name="Murdoch R.W."/>
            <person name="Higgins S."/>
            <person name="Loffler F."/>
        </authorList>
    </citation>
    <scope>NUCLEOTIDE SEQUENCE</scope>
</reference>
<evidence type="ECO:0000313" key="1">
    <source>
        <dbReference type="EMBL" id="MPN63312.1"/>
    </source>
</evidence>
<comment type="caution">
    <text evidence="1">The sequence shown here is derived from an EMBL/GenBank/DDBJ whole genome shotgun (WGS) entry which is preliminary data.</text>
</comment>
<accession>A0A645JJA8</accession>
<gene>
    <name evidence="1" type="ORF">SDC9_211070</name>
</gene>
<protein>
    <submittedName>
        <fullName evidence="1">Uncharacterized protein</fullName>
    </submittedName>
</protein>
<name>A0A645JJA8_9ZZZZ</name>
<organism evidence="1">
    <name type="scientific">bioreactor metagenome</name>
    <dbReference type="NCBI Taxonomy" id="1076179"/>
    <lineage>
        <taxon>unclassified sequences</taxon>
        <taxon>metagenomes</taxon>
        <taxon>ecological metagenomes</taxon>
    </lineage>
</organism>
<proteinExistence type="predicted"/>
<sequence length="102" mass="11433">MFVLIQHFHAHKPFFGDFKPDLMASADCYLAVINDAVVVVNHHAMPGFDTHGFNIDAHTLFPRYALPDKRVAAGQIHHGFMRSLSDYAVTAPQRREDIPGGF</sequence>